<evidence type="ECO:0000256" key="1">
    <source>
        <dbReference type="ARBA" id="ARBA00004141"/>
    </source>
</evidence>
<evidence type="ECO:0000256" key="2">
    <source>
        <dbReference type="ARBA" id="ARBA00006459"/>
    </source>
</evidence>
<keyword evidence="3" id="KW-0813">Transport</keyword>
<dbReference type="PANTHER" id="PTHR11616:SF323">
    <property type="entry name" value="SODIUM-DEPENDENT TRANSPORTER BEDRAGGLED"/>
    <property type="match status" value="1"/>
</dbReference>
<protein>
    <submittedName>
        <fullName evidence="10">Uncharacterized protein</fullName>
    </submittedName>
</protein>
<feature type="transmembrane region" description="Helical" evidence="9">
    <location>
        <begin position="404"/>
        <end position="428"/>
    </location>
</feature>
<keyword evidence="8" id="KW-0915">Sodium</keyword>
<keyword evidence="5" id="KW-0769">Symport</keyword>
<feature type="binding site" evidence="8">
    <location>
        <position position="271"/>
    </location>
    <ligand>
        <name>Na(+)</name>
        <dbReference type="ChEBI" id="CHEBI:29101"/>
        <label>1</label>
    </ligand>
</feature>
<feature type="transmembrane region" description="Helical" evidence="9">
    <location>
        <begin position="491"/>
        <end position="513"/>
    </location>
</feature>
<dbReference type="Pfam" id="PF00209">
    <property type="entry name" value="SNF"/>
    <property type="match status" value="2"/>
</dbReference>
<feature type="transmembrane region" description="Helical" evidence="9">
    <location>
        <begin position="213"/>
        <end position="234"/>
    </location>
</feature>
<dbReference type="GO" id="GO:0089718">
    <property type="term" value="P:amino acid import across plasma membrane"/>
    <property type="evidence" value="ECO:0007669"/>
    <property type="project" value="TreeGrafter"/>
</dbReference>
<dbReference type="GO" id="GO:0046872">
    <property type="term" value="F:metal ion binding"/>
    <property type="evidence" value="ECO:0007669"/>
    <property type="project" value="UniProtKB-KW"/>
</dbReference>
<keyword evidence="8" id="KW-0479">Metal-binding</keyword>
<organism evidence="10 11">
    <name type="scientific">Daphnia sinensis</name>
    <dbReference type="NCBI Taxonomy" id="1820382"/>
    <lineage>
        <taxon>Eukaryota</taxon>
        <taxon>Metazoa</taxon>
        <taxon>Ecdysozoa</taxon>
        <taxon>Arthropoda</taxon>
        <taxon>Crustacea</taxon>
        <taxon>Branchiopoda</taxon>
        <taxon>Diplostraca</taxon>
        <taxon>Cladocera</taxon>
        <taxon>Anomopoda</taxon>
        <taxon>Daphniidae</taxon>
        <taxon>Daphnia</taxon>
        <taxon>Daphnia similis group</taxon>
    </lineage>
</organism>
<dbReference type="PROSITE" id="PS50267">
    <property type="entry name" value="NA_NEUROTRAN_SYMP_3"/>
    <property type="match status" value="1"/>
</dbReference>
<feature type="transmembrane region" description="Helical" evidence="9">
    <location>
        <begin position="457"/>
        <end position="479"/>
    </location>
</feature>
<dbReference type="PANTHER" id="PTHR11616">
    <property type="entry name" value="SODIUM/CHLORIDE DEPENDENT TRANSPORTER"/>
    <property type="match status" value="1"/>
</dbReference>
<feature type="transmembrane region" description="Helical" evidence="9">
    <location>
        <begin position="186"/>
        <end position="206"/>
    </location>
</feature>
<evidence type="ECO:0000256" key="7">
    <source>
        <dbReference type="ARBA" id="ARBA00023136"/>
    </source>
</evidence>
<dbReference type="EMBL" id="WJBH02000002">
    <property type="protein sequence ID" value="KAI9563288.1"/>
    <property type="molecule type" value="Genomic_DNA"/>
</dbReference>
<feature type="transmembrane region" description="Helical" evidence="9">
    <location>
        <begin position="260"/>
        <end position="285"/>
    </location>
</feature>
<proteinExistence type="inferred from homology"/>
<comment type="similarity">
    <text evidence="2">Belongs to the sodium:neurotransmitter symporter (SNF) (TC 2.A.22) family.</text>
</comment>
<comment type="subcellular location">
    <subcellularLocation>
        <location evidence="1">Membrane</location>
        <topology evidence="1">Multi-pass membrane protein</topology>
    </subcellularLocation>
</comment>
<dbReference type="GO" id="GO:0005283">
    <property type="term" value="F:amino acid:sodium symporter activity"/>
    <property type="evidence" value="ECO:0007669"/>
    <property type="project" value="TreeGrafter"/>
</dbReference>
<dbReference type="GO" id="GO:0005886">
    <property type="term" value="C:plasma membrane"/>
    <property type="evidence" value="ECO:0007669"/>
    <property type="project" value="TreeGrafter"/>
</dbReference>
<feature type="transmembrane region" description="Helical" evidence="9">
    <location>
        <begin position="82"/>
        <end position="102"/>
    </location>
</feature>
<evidence type="ECO:0000256" key="5">
    <source>
        <dbReference type="ARBA" id="ARBA00022847"/>
    </source>
</evidence>
<evidence type="ECO:0000313" key="11">
    <source>
        <dbReference type="Proteomes" id="UP000820818"/>
    </source>
</evidence>
<feature type="binding site" evidence="8">
    <location>
        <position position="360"/>
    </location>
    <ligand>
        <name>Na(+)</name>
        <dbReference type="ChEBI" id="CHEBI:29101"/>
        <label>1</label>
    </ligand>
</feature>
<keyword evidence="7 9" id="KW-0472">Membrane</keyword>
<dbReference type="AlphaFoldDB" id="A0AAD5LJ72"/>
<feature type="transmembrane region" description="Helical" evidence="9">
    <location>
        <begin position="346"/>
        <end position="369"/>
    </location>
</feature>
<dbReference type="GO" id="GO:0015179">
    <property type="term" value="F:L-amino acid transmembrane transporter activity"/>
    <property type="evidence" value="ECO:0007669"/>
    <property type="project" value="TreeGrafter"/>
</dbReference>
<feature type="binding site" evidence="8">
    <location>
        <position position="63"/>
    </location>
    <ligand>
        <name>Na(+)</name>
        <dbReference type="ChEBI" id="CHEBI:29101"/>
        <label>1</label>
    </ligand>
</feature>
<evidence type="ECO:0000313" key="10">
    <source>
        <dbReference type="EMBL" id="KAI9563288.1"/>
    </source>
</evidence>
<reference evidence="10 11" key="1">
    <citation type="submission" date="2022-05" db="EMBL/GenBank/DDBJ databases">
        <title>A multi-omics perspective on studying reproductive biology in Daphnia sinensis.</title>
        <authorList>
            <person name="Jia J."/>
        </authorList>
    </citation>
    <scope>NUCLEOTIDE SEQUENCE [LARGE SCALE GENOMIC DNA]</scope>
    <source>
        <strain evidence="10 11">WSL</strain>
    </source>
</reference>
<evidence type="ECO:0000256" key="9">
    <source>
        <dbReference type="SAM" id="Phobius"/>
    </source>
</evidence>
<dbReference type="SUPFAM" id="SSF161070">
    <property type="entry name" value="SNF-like"/>
    <property type="match status" value="1"/>
</dbReference>
<accession>A0AAD5LJ72</accession>
<evidence type="ECO:0000256" key="4">
    <source>
        <dbReference type="ARBA" id="ARBA00022692"/>
    </source>
</evidence>
<dbReference type="InterPro" id="IPR000175">
    <property type="entry name" value="Na/ntran_symport"/>
</dbReference>
<keyword evidence="6 9" id="KW-1133">Transmembrane helix</keyword>
<evidence type="ECO:0000256" key="8">
    <source>
        <dbReference type="PIRSR" id="PIRSR600175-1"/>
    </source>
</evidence>
<evidence type="ECO:0000256" key="6">
    <source>
        <dbReference type="ARBA" id="ARBA00022989"/>
    </source>
</evidence>
<dbReference type="InterPro" id="IPR037272">
    <property type="entry name" value="SNS_sf"/>
</dbReference>
<feature type="transmembrane region" description="Helical" evidence="9">
    <location>
        <begin position="381"/>
        <end position="398"/>
    </location>
</feature>
<evidence type="ECO:0000256" key="3">
    <source>
        <dbReference type="ARBA" id="ARBA00022448"/>
    </source>
</evidence>
<feature type="binding site" evidence="8">
    <location>
        <position position="357"/>
    </location>
    <ligand>
        <name>Na(+)</name>
        <dbReference type="ChEBI" id="CHEBI:29101"/>
        <label>1</label>
    </ligand>
</feature>
<sequence>MLPRARLAAERNTSTLTLAPVSLPRRSNISRLNQWESPVKNPARCRVHWRCKWDFYVAILSFALDSASWTRLTSSCIQHGGAAYLLARVISIVVVGLPLLFFEISIGQLSGMGPLKFFGINNLRPVFSGIGFFLMCSSVYKAISATASGMWPISKTITLMLGDDVKGLNSTLDLQENMYGFTQLDALTVISLSITWMFAVLAVICGVKFISKVSYVTSVVPVTLITILVVRAIYSNPSQMYAGLAAILAPSWQKLLSVPLWITAIADTALSLNLGFGVITFLASLSTHKLNCLKSSIVLVTCHTVTLGLMLVLSCSTVILLPNRSEMILETISTGVSEQHPPGEGWTIIFFVAVFLLNLDALIFICNMLATSFSNLSWRPVLAVMFGAFLYVICLPMATQSRELYIATIETFTGCILPLAGIFLVLVATVSSMRPSSMVDMVEFAGQCKLAFRGQSYVFVAYNAALPLMLLMCIVDAGVRIADNNNAQMAILGQLLLCFPWVSILLTPFYLVGRHYGHLSSTKKWRELWQKSDYEDWLYRRPQLPVGASDDDCNSIYELPERVSSSRPVSTYYSSATILASDSAVYSAYY</sequence>
<comment type="caution">
    <text evidence="10">The sequence shown here is derived from an EMBL/GenBank/DDBJ whole genome shotgun (WGS) entry which is preliminary data.</text>
</comment>
<keyword evidence="11" id="KW-1185">Reference proteome</keyword>
<keyword evidence="4 9" id="KW-0812">Transmembrane</keyword>
<dbReference type="Proteomes" id="UP000820818">
    <property type="component" value="Linkage Group LG2"/>
</dbReference>
<feature type="transmembrane region" description="Helical" evidence="9">
    <location>
        <begin position="297"/>
        <end position="321"/>
    </location>
</feature>
<gene>
    <name evidence="10" type="ORF">GHT06_010746</name>
</gene>
<name>A0AAD5LJ72_9CRUS</name>